<organism evidence="1 2">
    <name type="scientific">Methylomonas koyamae</name>
    <dbReference type="NCBI Taxonomy" id="702114"/>
    <lineage>
        <taxon>Bacteria</taxon>
        <taxon>Pseudomonadati</taxon>
        <taxon>Pseudomonadota</taxon>
        <taxon>Gammaproteobacteria</taxon>
        <taxon>Methylococcales</taxon>
        <taxon>Methylococcaceae</taxon>
        <taxon>Methylomonas</taxon>
    </lineage>
</organism>
<protein>
    <submittedName>
        <fullName evidence="1">Uncharacterized protein</fullName>
    </submittedName>
</protein>
<dbReference type="Proteomes" id="UP000077857">
    <property type="component" value="Unassembled WGS sequence"/>
</dbReference>
<gene>
    <name evidence="1" type="ORF">A1507_04135</name>
</gene>
<reference evidence="1 2" key="1">
    <citation type="submission" date="2016-03" db="EMBL/GenBank/DDBJ databases">
        <authorList>
            <person name="Ploux O."/>
        </authorList>
    </citation>
    <scope>NUCLEOTIDE SEQUENCE [LARGE SCALE GENOMIC DNA]</scope>
    <source>
        <strain evidence="1 2">R-45378</strain>
    </source>
</reference>
<evidence type="ECO:0000313" key="1">
    <source>
        <dbReference type="EMBL" id="OAI10478.1"/>
    </source>
</evidence>
<dbReference type="AlphaFoldDB" id="A0A177MXP1"/>
<proteinExistence type="predicted"/>
<accession>A0A177MXP1</accession>
<name>A0A177MXP1_9GAMM</name>
<dbReference type="EMBL" id="LUUJ01000134">
    <property type="protein sequence ID" value="OAI10478.1"/>
    <property type="molecule type" value="Genomic_DNA"/>
</dbReference>
<sequence length="140" mass="14520">MAGFFQGPLPTAYAVTQVGAAPGEIGGIVQAGGGFVAVVGIGVALAAEAGLPQSRNQRLFQFRTVRQRPQAQRVAAAAAVATRRGLQVAEQGNQQSLAVRCGGVKQQRRFGEVFRMAERGQGVGAGRGRVAHGVAQHCQQ</sequence>
<comment type="caution">
    <text evidence="1">The sequence shown here is derived from an EMBL/GenBank/DDBJ whole genome shotgun (WGS) entry which is preliminary data.</text>
</comment>
<evidence type="ECO:0000313" key="2">
    <source>
        <dbReference type="Proteomes" id="UP000077857"/>
    </source>
</evidence>